<keyword evidence="2" id="KW-1185">Reference proteome</keyword>
<proteinExistence type="predicted"/>
<sequence>MCISTFRYHFRVLVPAKLRELISKLLFLGVLSSNFTLGINRYECCHFEFIVCPAHDVYPCYNAVLLDMDELWKQGESSKPTEPSKSASRIRYCCNYEKDLPKQKNKSKKVEEED</sequence>
<evidence type="ECO:0000313" key="1">
    <source>
        <dbReference type="EMBL" id="CAH3141699.1"/>
    </source>
</evidence>
<evidence type="ECO:0000313" key="2">
    <source>
        <dbReference type="Proteomes" id="UP001159405"/>
    </source>
</evidence>
<protein>
    <submittedName>
        <fullName evidence="1">Uncharacterized protein</fullName>
    </submittedName>
</protein>
<gene>
    <name evidence="1" type="ORF">PLOB_00041903</name>
</gene>
<organism evidence="1 2">
    <name type="scientific">Porites lobata</name>
    <dbReference type="NCBI Taxonomy" id="104759"/>
    <lineage>
        <taxon>Eukaryota</taxon>
        <taxon>Metazoa</taxon>
        <taxon>Cnidaria</taxon>
        <taxon>Anthozoa</taxon>
        <taxon>Hexacorallia</taxon>
        <taxon>Scleractinia</taxon>
        <taxon>Fungiina</taxon>
        <taxon>Poritidae</taxon>
        <taxon>Porites</taxon>
    </lineage>
</organism>
<reference evidence="1 2" key="1">
    <citation type="submission" date="2022-05" db="EMBL/GenBank/DDBJ databases">
        <authorList>
            <consortium name="Genoscope - CEA"/>
            <person name="William W."/>
        </authorList>
    </citation>
    <scope>NUCLEOTIDE SEQUENCE [LARGE SCALE GENOMIC DNA]</scope>
</reference>
<name>A0ABN8PI36_9CNID</name>
<comment type="caution">
    <text evidence="1">The sequence shown here is derived from an EMBL/GenBank/DDBJ whole genome shotgun (WGS) entry which is preliminary data.</text>
</comment>
<dbReference type="Proteomes" id="UP001159405">
    <property type="component" value="Unassembled WGS sequence"/>
</dbReference>
<dbReference type="EMBL" id="CALNXK010000067">
    <property type="protein sequence ID" value="CAH3141699.1"/>
    <property type="molecule type" value="Genomic_DNA"/>
</dbReference>
<accession>A0ABN8PI36</accession>